<dbReference type="OrthoDB" id="49104at2"/>
<evidence type="ECO:0000259" key="2">
    <source>
        <dbReference type="PROSITE" id="PS51371"/>
    </source>
</evidence>
<dbReference type="SUPFAM" id="SSF54631">
    <property type="entry name" value="CBS-domain pair"/>
    <property type="match status" value="1"/>
</dbReference>
<dbReference type="Pfam" id="PF00571">
    <property type="entry name" value="CBS"/>
    <property type="match status" value="1"/>
</dbReference>
<evidence type="ECO:0000313" key="4">
    <source>
        <dbReference type="Proteomes" id="UP000287101"/>
    </source>
</evidence>
<organism evidence="3 4">
    <name type="scientific">Vagococcus fessus</name>
    <dbReference type="NCBI Taxonomy" id="120370"/>
    <lineage>
        <taxon>Bacteria</taxon>
        <taxon>Bacillati</taxon>
        <taxon>Bacillota</taxon>
        <taxon>Bacilli</taxon>
        <taxon>Lactobacillales</taxon>
        <taxon>Enterococcaceae</taxon>
        <taxon>Vagococcus</taxon>
    </lineage>
</organism>
<dbReference type="Gene3D" id="3.10.580.10">
    <property type="entry name" value="CBS-domain"/>
    <property type="match status" value="1"/>
</dbReference>
<keyword evidence="1" id="KW-0129">CBS domain</keyword>
<evidence type="ECO:0000256" key="1">
    <source>
        <dbReference type="PROSITE-ProRule" id="PRU00703"/>
    </source>
</evidence>
<comment type="caution">
    <text evidence="3">The sequence shown here is derived from an EMBL/GenBank/DDBJ whole genome shotgun (WGS) entry which is preliminary data.</text>
</comment>
<sequence>MKTRADEFLATFNRIEKWMQEQYQGKGNIGFTDLVRRLSKRPDLLVKKFQDDLIEIAQLRNAIVHDRISPNFIIAEPNEWIIKKIKTIESELKQPERIVPRFKKKVVVFSKETSLTTILDRMAQEGFSQFPIYDKAEIVGLLTANGIGLWLAAHGKNHQIDVKGQTAGSVLQSDRKKENYKLVSKDAFVFEGMELFLNDPTTEAILITDNGKTNGKLMGLIRPKEFFQAYYEEWRKR</sequence>
<name>A0A430ACP9_9ENTE</name>
<dbReference type="PROSITE" id="PS51371">
    <property type="entry name" value="CBS"/>
    <property type="match status" value="1"/>
</dbReference>
<gene>
    <name evidence="3" type="ORF">CBF31_02965</name>
</gene>
<dbReference type="RefSeq" id="WP_126830817.1">
    <property type="nucleotide sequence ID" value="NZ_CBCRYB010000007.1"/>
</dbReference>
<evidence type="ECO:0000313" key="3">
    <source>
        <dbReference type="EMBL" id="RSU04997.1"/>
    </source>
</evidence>
<protein>
    <recommendedName>
        <fullName evidence="2">CBS domain-containing protein</fullName>
    </recommendedName>
</protein>
<dbReference type="InterPro" id="IPR000644">
    <property type="entry name" value="CBS_dom"/>
</dbReference>
<keyword evidence="4" id="KW-1185">Reference proteome</keyword>
<proteinExistence type="predicted"/>
<dbReference type="Proteomes" id="UP000287101">
    <property type="component" value="Unassembled WGS sequence"/>
</dbReference>
<dbReference type="AlphaFoldDB" id="A0A430ACP9"/>
<accession>A0A430ACP9</accession>
<feature type="domain" description="CBS" evidence="2">
    <location>
        <begin position="102"/>
        <end position="162"/>
    </location>
</feature>
<dbReference type="InterPro" id="IPR046342">
    <property type="entry name" value="CBS_dom_sf"/>
</dbReference>
<dbReference type="EMBL" id="NGJY01000001">
    <property type="protein sequence ID" value="RSU04997.1"/>
    <property type="molecule type" value="Genomic_DNA"/>
</dbReference>
<reference evidence="3 4" key="1">
    <citation type="submission" date="2017-05" db="EMBL/GenBank/DDBJ databases">
        <title>Vagococcus spp. assemblies.</title>
        <authorList>
            <person name="Gulvik C.A."/>
        </authorList>
    </citation>
    <scope>NUCLEOTIDE SEQUENCE [LARGE SCALE GENOMIC DNA]</scope>
    <source>
        <strain evidence="3 4">CCUG 41755</strain>
    </source>
</reference>